<dbReference type="GO" id="GO:0005829">
    <property type="term" value="C:cytosol"/>
    <property type="evidence" value="ECO:0007669"/>
    <property type="project" value="TreeGrafter"/>
</dbReference>
<feature type="domain" description="Gcp-like" evidence="1">
    <location>
        <begin position="23"/>
        <end position="225"/>
    </location>
</feature>
<dbReference type="PANTHER" id="PTHR11735">
    <property type="entry name" value="TRNA N6-ADENOSINE THREONYLCARBAMOYLTRANSFERASE"/>
    <property type="match status" value="1"/>
</dbReference>
<dbReference type="NCBIfam" id="TIGR03725">
    <property type="entry name" value="T6A_YeaZ"/>
    <property type="match status" value="1"/>
</dbReference>
<dbReference type="GO" id="GO:0016740">
    <property type="term" value="F:transferase activity"/>
    <property type="evidence" value="ECO:0007669"/>
    <property type="project" value="UniProtKB-KW"/>
</dbReference>
<dbReference type="Proteomes" id="UP000509460">
    <property type="component" value="Chromosome"/>
</dbReference>
<dbReference type="Proteomes" id="UP000189299">
    <property type="component" value="Unassembled WGS sequence"/>
</dbReference>
<accession>A0A1V2UJW6</accession>
<evidence type="ECO:0000313" key="2">
    <source>
        <dbReference type="EMBL" id="BBM13615.1"/>
    </source>
</evidence>
<name>A0A1V2UJW6_ENTMU</name>
<dbReference type="SUPFAM" id="SSF53067">
    <property type="entry name" value="Actin-like ATPase domain"/>
    <property type="match status" value="2"/>
</dbReference>
<evidence type="ECO:0000313" key="5">
    <source>
        <dbReference type="Proteomes" id="UP000509460"/>
    </source>
</evidence>
<protein>
    <submittedName>
        <fullName evidence="2">Peptidase M22</fullName>
    </submittedName>
    <submittedName>
        <fullName evidence="3">tRNA (Adenosine(37)-N6)-threonylcarbamoyltransferase complex dimerization subunit type 1 TsaB</fullName>
    </submittedName>
</protein>
<dbReference type="AlphaFoldDB" id="A0A1V2UJW6"/>
<dbReference type="Pfam" id="PF00814">
    <property type="entry name" value="TsaD"/>
    <property type="match status" value="1"/>
</dbReference>
<keyword evidence="3" id="KW-0808">Transferase</keyword>
<dbReference type="RefSeq" id="WP_010735154.1">
    <property type="nucleotide sequence ID" value="NZ_AP019810.1"/>
</dbReference>
<dbReference type="EMBL" id="AP019810">
    <property type="protein sequence ID" value="BBM13615.1"/>
    <property type="molecule type" value="Genomic_DNA"/>
</dbReference>
<dbReference type="STRING" id="53346.A5802_001373"/>
<dbReference type="CDD" id="cd24032">
    <property type="entry name" value="ASKHA_NBD_TsaB"/>
    <property type="match status" value="1"/>
</dbReference>
<evidence type="ECO:0000313" key="3">
    <source>
        <dbReference type="EMBL" id="ONN43600.1"/>
    </source>
</evidence>
<gene>
    <name evidence="3" type="ORF">BTN92_07155</name>
    <name evidence="2" type="ORF">EM151A_0373</name>
</gene>
<evidence type="ECO:0000313" key="4">
    <source>
        <dbReference type="Proteomes" id="UP000189299"/>
    </source>
</evidence>
<reference evidence="3 4" key="1">
    <citation type="submission" date="2016-12" db="EMBL/GenBank/DDBJ databases">
        <authorList>
            <person name="Song W.-J."/>
            <person name="Kurnit D.M."/>
        </authorList>
    </citation>
    <scope>NUCLEOTIDE SEQUENCE [LARGE SCALE GENOMIC DNA]</scope>
    <source>
        <strain evidence="3 4">CGB1038-1_S1</strain>
    </source>
</reference>
<organism evidence="3 4">
    <name type="scientific">Enterococcus mundtii</name>
    <dbReference type="NCBI Taxonomy" id="53346"/>
    <lineage>
        <taxon>Bacteria</taxon>
        <taxon>Bacillati</taxon>
        <taxon>Bacillota</taxon>
        <taxon>Bacilli</taxon>
        <taxon>Lactobacillales</taxon>
        <taxon>Enterococcaceae</taxon>
        <taxon>Enterococcus</taxon>
    </lineage>
</organism>
<dbReference type="EMBL" id="MSTR01000005">
    <property type="protein sequence ID" value="ONN43600.1"/>
    <property type="molecule type" value="Genomic_DNA"/>
</dbReference>
<reference evidence="2 5" key="2">
    <citation type="submission" date="2019-07" db="EMBL/GenBank/DDBJ databases">
        <title>antibiotic susceptibility of plant-derived lactic acid bacteria.</title>
        <authorList>
            <person name="Sugiyama M."/>
            <person name="Noda M."/>
        </authorList>
    </citation>
    <scope>NUCLEOTIDE SEQUENCE [LARGE SCALE GENOMIC DNA]</scope>
    <source>
        <strain evidence="2 5">15-1A</strain>
    </source>
</reference>
<dbReference type="InterPro" id="IPR043129">
    <property type="entry name" value="ATPase_NBD"/>
</dbReference>
<dbReference type="PANTHER" id="PTHR11735:SF11">
    <property type="entry name" value="TRNA THREONYLCARBAMOYLADENOSINE BIOSYNTHESIS PROTEIN TSAB"/>
    <property type="match status" value="1"/>
</dbReference>
<proteinExistence type="predicted"/>
<dbReference type="OrthoDB" id="9784166at2"/>
<dbReference type="GO" id="GO:0002949">
    <property type="term" value="P:tRNA threonylcarbamoyladenosine modification"/>
    <property type="evidence" value="ECO:0007669"/>
    <property type="project" value="InterPro"/>
</dbReference>
<dbReference type="Gene3D" id="3.30.420.40">
    <property type="match status" value="2"/>
</dbReference>
<sequence length="240" mass="26313">MITLGIDTANQTLAVGVLEDETVLGQIQINRKKNHSLTLMPALDQLISDCQLTPEQIDRIAVSSGPGSYTGLRIGVTTAKTLAYTLNKELVGVSSLAVLAANCVGIEGIIVPMFDARRKNVYAGAYRWHHGTLENVLEDRHIAFVELTEKLKQMDGSITFVGSDCHKFNSEIAESIPDAKRNSLPLWDIPSGVVVAQLGASSNPVNDIQAFLPRYLKRVEAEEKWLETHTPGEESYVEKI</sequence>
<evidence type="ECO:0000259" key="1">
    <source>
        <dbReference type="Pfam" id="PF00814"/>
    </source>
</evidence>
<dbReference type="InterPro" id="IPR022496">
    <property type="entry name" value="T6A_TsaB"/>
</dbReference>
<dbReference type="InterPro" id="IPR000905">
    <property type="entry name" value="Gcp-like_dom"/>
</dbReference>